<reference evidence="2" key="1">
    <citation type="submission" date="2022-11" db="EMBL/GenBank/DDBJ databases">
        <title>Biodiversity and phylogenetic relationships of bacteria.</title>
        <authorList>
            <person name="Machado R.A.R."/>
            <person name="Bhat A."/>
            <person name="Loulou A."/>
            <person name="Kallel S."/>
        </authorList>
    </citation>
    <scope>NUCLEOTIDE SEQUENCE</scope>
    <source>
        <strain evidence="2">K-TC2</strain>
    </source>
</reference>
<dbReference type="GO" id="GO:0006749">
    <property type="term" value="P:glutathione metabolic process"/>
    <property type="evidence" value="ECO:0007669"/>
    <property type="project" value="TreeGrafter"/>
</dbReference>
<dbReference type="InterPro" id="IPR003692">
    <property type="entry name" value="Hydantoinase_B"/>
</dbReference>
<accession>A0A9X3ILU0</accession>
<protein>
    <submittedName>
        <fullName evidence="2">Hydantoinase B/oxoprolinase family protein</fullName>
    </submittedName>
</protein>
<dbReference type="Pfam" id="PF02538">
    <property type="entry name" value="Hydantoinase_B"/>
    <property type="match status" value="1"/>
</dbReference>
<evidence type="ECO:0000313" key="2">
    <source>
        <dbReference type="EMBL" id="MCX5570227.1"/>
    </source>
</evidence>
<evidence type="ECO:0000259" key="1">
    <source>
        <dbReference type="Pfam" id="PF02538"/>
    </source>
</evidence>
<name>A0A9X3ILU0_9HYPH</name>
<dbReference type="EMBL" id="JAPKNK010000005">
    <property type="protein sequence ID" value="MCX5570227.1"/>
    <property type="molecule type" value="Genomic_DNA"/>
</dbReference>
<feature type="domain" description="Hydantoinase B/oxoprolinase" evidence="1">
    <location>
        <begin position="16"/>
        <end position="531"/>
    </location>
</feature>
<gene>
    <name evidence="2" type="ORF">OSH07_13560</name>
</gene>
<dbReference type="PANTHER" id="PTHR11365:SF23">
    <property type="entry name" value="HYPOTHETICAL 5-OXOPROLINASE (EUROFUNG)-RELATED"/>
    <property type="match status" value="1"/>
</dbReference>
<comment type="caution">
    <text evidence="2">The sequence shown here is derived from an EMBL/GenBank/DDBJ whole genome shotgun (WGS) entry which is preliminary data.</text>
</comment>
<dbReference type="Proteomes" id="UP001144805">
    <property type="component" value="Unassembled WGS sequence"/>
</dbReference>
<dbReference type="PANTHER" id="PTHR11365">
    <property type="entry name" value="5-OXOPROLINASE RELATED"/>
    <property type="match status" value="1"/>
</dbReference>
<proteinExistence type="predicted"/>
<dbReference type="RefSeq" id="WP_266339194.1">
    <property type="nucleotide sequence ID" value="NZ_JAPKNK010000005.1"/>
</dbReference>
<dbReference type="AlphaFoldDB" id="A0A9X3ILU0"/>
<sequence>MNDMTTVKATTTKDFDPVTFDIIQSALEAIADEMFVAQVKTSMSAIIYEVLDLSTSVLDRHGEIAASGAGIPAFIGVLDKAIKGIFKKYSLDEIKPGDVFASNDPYFGGVTHLNDMVLAAPVFHEGRLIAWVSNIAHWNDVGGNVPGSMSTDATEIFQEGVRIPAVKLFEEGRENKAVFDILYVNTRLPDYLRGDLWAGIAGLRIGERRVLELVEKYGADTFEAAVDDYMQLGERRARAALRNIPEGTYTFEEEQDTGAIHRVTLTINADEFVVDLTDNPKQKGSSNSSREGTEIAVQLAFKAFTDPDAPGNGGFFRPLKVVTKPGTIFHVEAPGALGYYSEVEIRVFDMILRALASHFPGVVPAGNFASICGTTVGGPHPEHGRHYTIVEPQIGGWGAWEGSDGPSGQFSGFHGETFNCPAEVAEARYGLAVDQVALNAEPGGEGQWRGGKGIDVHYRVRADNNFLSLGYTRSRIPPWGVAGGLDGSTNYIELRRTDGSKERLSFATNVEVNTGDVIRVVTGNGGGFGDPARRSREAIERDILNGYLTPARATEIYGYEG</sequence>
<dbReference type="GO" id="GO:0005829">
    <property type="term" value="C:cytosol"/>
    <property type="evidence" value="ECO:0007669"/>
    <property type="project" value="TreeGrafter"/>
</dbReference>
<evidence type="ECO:0000313" key="3">
    <source>
        <dbReference type="Proteomes" id="UP001144805"/>
    </source>
</evidence>
<keyword evidence="3" id="KW-1185">Reference proteome</keyword>
<dbReference type="GO" id="GO:0017168">
    <property type="term" value="F:5-oxoprolinase (ATP-hydrolyzing) activity"/>
    <property type="evidence" value="ECO:0007669"/>
    <property type="project" value="TreeGrafter"/>
</dbReference>
<dbReference type="InterPro" id="IPR045079">
    <property type="entry name" value="Oxoprolinase-like"/>
</dbReference>
<organism evidence="2 3">
    <name type="scientific">Kaistia nematophila</name>
    <dbReference type="NCBI Taxonomy" id="2994654"/>
    <lineage>
        <taxon>Bacteria</taxon>
        <taxon>Pseudomonadati</taxon>
        <taxon>Pseudomonadota</taxon>
        <taxon>Alphaproteobacteria</taxon>
        <taxon>Hyphomicrobiales</taxon>
        <taxon>Kaistiaceae</taxon>
        <taxon>Kaistia</taxon>
    </lineage>
</organism>